<proteinExistence type="predicted"/>
<dbReference type="Proteomes" id="UP000499080">
    <property type="component" value="Unassembled WGS sequence"/>
</dbReference>
<reference evidence="1 2" key="1">
    <citation type="journal article" date="2019" name="Sci. Rep.">
        <title>Orb-weaving spider Araneus ventricosus genome elucidates the spidroin gene catalogue.</title>
        <authorList>
            <person name="Kono N."/>
            <person name="Nakamura H."/>
            <person name="Ohtoshi R."/>
            <person name="Moran D.A.P."/>
            <person name="Shinohara A."/>
            <person name="Yoshida Y."/>
            <person name="Fujiwara M."/>
            <person name="Mori M."/>
            <person name="Tomita M."/>
            <person name="Arakawa K."/>
        </authorList>
    </citation>
    <scope>NUCLEOTIDE SEQUENCE [LARGE SCALE GENOMIC DNA]</scope>
</reference>
<accession>A0A4Y2H9N1</accession>
<evidence type="ECO:0000313" key="1">
    <source>
        <dbReference type="EMBL" id="GBM61746.1"/>
    </source>
</evidence>
<protein>
    <submittedName>
        <fullName evidence="1">Uncharacterized protein</fullName>
    </submittedName>
</protein>
<name>A0A4Y2H9N1_ARAVE</name>
<dbReference type="AlphaFoldDB" id="A0A4Y2H9N1"/>
<evidence type="ECO:0000313" key="2">
    <source>
        <dbReference type="Proteomes" id="UP000499080"/>
    </source>
</evidence>
<organism evidence="1 2">
    <name type="scientific">Araneus ventricosus</name>
    <name type="common">Orbweaver spider</name>
    <name type="synonym">Epeira ventricosa</name>
    <dbReference type="NCBI Taxonomy" id="182803"/>
    <lineage>
        <taxon>Eukaryota</taxon>
        <taxon>Metazoa</taxon>
        <taxon>Ecdysozoa</taxon>
        <taxon>Arthropoda</taxon>
        <taxon>Chelicerata</taxon>
        <taxon>Arachnida</taxon>
        <taxon>Araneae</taxon>
        <taxon>Araneomorphae</taxon>
        <taxon>Entelegynae</taxon>
        <taxon>Araneoidea</taxon>
        <taxon>Araneidae</taxon>
        <taxon>Araneus</taxon>
    </lineage>
</organism>
<comment type="caution">
    <text evidence="1">The sequence shown here is derived from an EMBL/GenBank/DDBJ whole genome shotgun (WGS) entry which is preliminary data.</text>
</comment>
<sequence length="117" mass="13882">MLKDIAKFHPCFRVIVFTDIDRHNSKIVLDQRSGGDSSKLIDYNAFFCTTRKSKNDHKEVRHIIYPLRTTPNPGIVTKKQPARWKMAIKRSLIIATTVAKHYTNQLWNFFYRWLIIF</sequence>
<gene>
    <name evidence="1" type="ORF">AVEN_166873_1</name>
</gene>
<dbReference type="EMBL" id="BGPR01001782">
    <property type="protein sequence ID" value="GBM61746.1"/>
    <property type="molecule type" value="Genomic_DNA"/>
</dbReference>
<keyword evidence="2" id="KW-1185">Reference proteome</keyword>